<feature type="domain" description="Ig-like" evidence="1">
    <location>
        <begin position="54"/>
        <end position="129"/>
    </location>
</feature>
<dbReference type="CDD" id="cd00096">
    <property type="entry name" value="Ig"/>
    <property type="match status" value="1"/>
</dbReference>
<name>A0A8K0JST7_LADFU</name>
<dbReference type="SUPFAM" id="SSF48726">
    <property type="entry name" value="Immunoglobulin"/>
    <property type="match status" value="1"/>
</dbReference>
<dbReference type="InterPro" id="IPR036116">
    <property type="entry name" value="FN3_sf"/>
</dbReference>
<dbReference type="EMBL" id="KZ308120">
    <property type="protein sequence ID" value="KAG8222031.1"/>
    <property type="molecule type" value="Genomic_DNA"/>
</dbReference>
<evidence type="ECO:0000259" key="2">
    <source>
        <dbReference type="PROSITE" id="PS50853"/>
    </source>
</evidence>
<accession>A0A8K0JST7</accession>
<dbReference type="Gene3D" id="2.60.40.10">
    <property type="entry name" value="Immunoglobulins"/>
    <property type="match status" value="3"/>
</dbReference>
<reference evidence="3" key="2">
    <citation type="submission" date="2017-10" db="EMBL/GenBank/DDBJ databases">
        <title>Ladona fulva Genome sequencing and assembly.</title>
        <authorList>
            <person name="Murali S."/>
            <person name="Richards S."/>
            <person name="Bandaranaike D."/>
            <person name="Bellair M."/>
            <person name="Blankenburg K."/>
            <person name="Chao H."/>
            <person name="Dinh H."/>
            <person name="Doddapaneni H."/>
            <person name="Dugan-Rocha S."/>
            <person name="Elkadiri S."/>
            <person name="Gnanaolivu R."/>
            <person name="Hernandez B."/>
            <person name="Skinner E."/>
            <person name="Javaid M."/>
            <person name="Lee S."/>
            <person name="Li M."/>
            <person name="Ming W."/>
            <person name="Munidasa M."/>
            <person name="Muniz J."/>
            <person name="Nguyen L."/>
            <person name="Hughes D."/>
            <person name="Osuji N."/>
            <person name="Pu L.-L."/>
            <person name="Puazo M."/>
            <person name="Qu C."/>
            <person name="Quiroz J."/>
            <person name="Raj R."/>
            <person name="Weissenberger G."/>
            <person name="Xin Y."/>
            <person name="Zou X."/>
            <person name="Han Y."/>
            <person name="Worley K."/>
            <person name="Muzny D."/>
            <person name="Gibbs R."/>
        </authorList>
    </citation>
    <scope>NUCLEOTIDE SEQUENCE</scope>
    <source>
        <strain evidence="3">Sampled in the wild</strain>
    </source>
</reference>
<sequence length="287" mass="31164">MSARVIRSNQSLVLQKVTRASAGQYACAATNQQGDGVSNELDFRVKFAPVCRHEKILVVGASRHERVDISCEVEADPPATSFRWKFNNSGETMDVSPVQFSSNGSASLLRYKLNSDHDYGTLSCWAENSVGHQGAPCVYQVVAAGKPFPVRNCTLFNQTSTSVEVSCIPGFDGGLPQRFLLELYTEADLPLPYETEEGVITAGGVSTRPLLSMTSERPMFTLADLEPEVAFRVAVFAVNSKGRSSAVVLDEVTFRDPEKRTGESNSPIRFRPAGGPFEISRAITTGS</sequence>
<dbReference type="PROSITE" id="PS50853">
    <property type="entry name" value="FN3"/>
    <property type="match status" value="1"/>
</dbReference>
<dbReference type="PANTHER" id="PTHR23278">
    <property type="entry name" value="SIDESTEP PROTEIN"/>
    <property type="match status" value="1"/>
</dbReference>
<dbReference type="CDD" id="cd00063">
    <property type="entry name" value="FN3"/>
    <property type="match status" value="1"/>
</dbReference>
<evidence type="ECO:0000259" key="1">
    <source>
        <dbReference type="PROSITE" id="PS50835"/>
    </source>
</evidence>
<dbReference type="InterPro" id="IPR013783">
    <property type="entry name" value="Ig-like_fold"/>
</dbReference>
<feature type="domain" description="Fibronectin type-III" evidence="2">
    <location>
        <begin position="149"/>
        <end position="257"/>
    </location>
</feature>
<proteinExistence type="predicted"/>
<dbReference type="PANTHER" id="PTHR23278:SF31">
    <property type="entry name" value="SIDESTEP II, ISOFORM A"/>
    <property type="match status" value="1"/>
</dbReference>
<dbReference type="AlphaFoldDB" id="A0A8K0JST7"/>
<evidence type="ECO:0000313" key="4">
    <source>
        <dbReference type="Proteomes" id="UP000792457"/>
    </source>
</evidence>
<feature type="non-terminal residue" evidence="3">
    <location>
        <position position="287"/>
    </location>
</feature>
<dbReference type="PROSITE" id="PS50835">
    <property type="entry name" value="IG_LIKE"/>
    <property type="match status" value="1"/>
</dbReference>
<keyword evidence="4" id="KW-1185">Reference proteome</keyword>
<dbReference type="SUPFAM" id="SSF49265">
    <property type="entry name" value="Fibronectin type III"/>
    <property type="match status" value="1"/>
</dbReference>
<dbReference type="OrthoDB" id="10006996at2759"/>
<dbReference type="InterPro" id="IPR036179">
    <property type="entry name" value="Ig-like_dom_sf"/>
</dbReference>
<reference evidence="3" key="1">
    <citation type="submission" date="2013-04" db="EMBL/GenBank/DDBJ databases">
        <authorList>
            <person name="Qu J."/>
            <person name="Murali S.C."/>
            <person name="Bandaranaike D."/>
            <person name="Bellair M."/>
            <person name="Blankenburg K."/>
            <person name="Chao H."/>
            <person name="Dinh H."/>
            <person name="Doddapaneni H."/>
            <person name="Downs B."/>
            <person name="Dugan-Rocha S."/>
            <person name="Elkadiri S."/>
            <person name="Gnanaolivu R.D."/>
            <person name="Hernandez B."/>
            <person name="Javaid M."/>
            <person name="Jayaseelan J.C."/>
            <person name="Lee S."/>
            <person name="Li M."/>
            <person name="Ming W."/>
            <person name="Munidasa M."/>
            <person name="Muniz J."/>
            <person name="Nguyen L."/>
            <person name="Ongeri F."/>
            <person name="Osuji N."/>
            <person name="Pu L.-L."/>
            <person name="Puazo M."/>
            <person name="Qu C."/>
            <person name="Quiroz J."/>
            <person name="Raj R."/>
            <person name="Weissenberger G."/>
            <person name="Xin Y."/>
            <person name="Zou X."/>
            <person name="Han Y."/>
            <person name="Richards S."/>
            <person name="Worley K."/>
            <person name="Muzny D."/>
            <person name="Gibbs R."/>
        </authorList>
    </citation>
    <scope>NUCLEOTIDE SEQUENCE</scope>
    <source>
        <strain evidence="3">Sampled in the wild</strain>
    </source>
</reference>
<dbReference type="Proteomes" id="UP000792457">
    <property type="component" value="Unassembled WGS sequence"/>
</dbReference>
<dbReference type="InterPro" id="IPR003961">
    <property type="entry name" value="FN3_dom"/>
</dbReference>
<dbReference type="InterPro" id="IPR007110">
    <property type="entry name" value="Ig-like_dom"/>
</dbReference>
<protein>
    <submittedName>
        <fullName evidence="3">Uncharacterized protein</fullName>
    </submittedName>
</protein>
<comment type="caution">
    <text evidence="3">The sequence shown here is derived from an EMBL/GenBank/DDBJ whole genome shotgun (WGS) entry which is preliminary data.</text>
</comment>
<evidence type="ECO:0000313" key="3">
    <source>
        <dbReference type="EMBL" id="KAG8222031.1"/>
    </source>
</evidence>
<organism evidence="3 4">
    <name type="scientific">Ladona fulva</name>
    <name type="common">Scarce chaser dragonfly</name>
    <name type="synonym">Libellula fulva</name>
    <dbReference type="NCBI Taxonomy" id="123851"/>
    <lineage>
        <taxon>Eukaryota</taxon>
        <taxon>Metazoa</taxon>
        <taxon>Ecdysozoa</taxon>
        <taxon>Arthropoda</taxon>
        <taxon>Hexapoda</taxon>
        <taxon>Insecta</taxon>
        <taxon>Pterygota</taxon>
        <taxon>Palaeoptera</taxon>
        <taxon>Odonata</taxon>
        <taxon>Epiprocta</taxon>
        <taxon>Anisoptera</taxon>
        <taxon>Libelluloidea</taxon>
        <taxon>Libellulidae</taxon>
        <taxon>Ladona</taxon>
    </lineage>
</organism>
<gene>
    <name evidence="3" type="ORF">J437_LFUL002793</name>
</gene>